<evidence type="ECO:0000256" key="4">
    <source>
        <dbReference type="ARBA" id="ARBA00023028"/>
    </source>
</evidence>
<keyword evidence="2" id="KW-0268">Exocytosis</keyword>
<keyword evidence="4" id="KW-0528">Neurotoxin</keyword>
<protein>
    <submittedName>
        <fullName evidence="8">Tankyrase-1-like</fullName>
    </submittedName>
</protein>
<reference evidence="8" key="1">
    <citation type="submission" date="2025-08" db="UniProtKB">
        <authorList>
            <consortium name="RefSeq"/>
        </authorList>
    </citation>
    <scope>IDENTIFICATION</scope>
    <source>
        <tissue evidence="8">Muscle</tissue>
    </source>
</reference>
<name>A0ABM1TQP3_LIMPO</name>
<feature type="repeat" description="ANK" evidence="6">
    <location>
        <begin position="357"/>
        <end position="390"/>
    </location>
</feature>
<dbReference type="PANTHER" id="PTHR24172">
    <property type="entry name" value="ANK_REP_REGION DOMAIN-CONTAINING PROTEIN"/>
    <property type="match status" value="1"/>
</dbReference>
<evidence type="ECO:0000256" key="5">
    <source>
        <dbReference type="ARBA" id="ARBA00023298"/>
    </source>
</evidence>
<feature type="repeat" description="ANK" evidence="6">
    <location>
        <begin position="622"/>
        <end position="657"/>
    </location>
</feature>
<evidence type="ECO:0000256" key="2">
    <source>
        <dbReference type="ARBA" id="ARBA00022483"/>
    </source>
</evidence>
<dbReference type="PROSITE" id="PS50088">
    <property type="entry name" value="ANK_REPEAT"/>
    <property type="match status" value="5"/>
</dbReference>
<keyword evidence="6" id="KW-0040">ANK repeat</keyword>
<sequence length="716" mass="80888">MTSIPSVAQPPWNPMLPPVRRTSYSPGTMMSTVSDDPISLWLRLGALEKLEQVLLDGYGEQLYGKTSRIPEVSKFLKQIPVFQAKIEEIHRAVAKGQLREVQHLIDRKKLAFSRDHMGASTLHKAVLYEQTEIMEYLLDRYSSVIHARDHQGRTPLHYAAVLHDDGKIYNMLLEAGADQKATDMHGHRPDYYLQNQGELTLQQLKEGAVINRVKKIKPKPQPKLNVNDSYRGFSAKPAGNKVQIKELIDQGSLETLEELLLQGHGDKLLGETSNNERIQEFLTMVPIYMERINEIHRAVARGRLRDVQSLLDRKNLAMGRDQLGATPLHKAVMYGHFDVAEYIVNNYPACRDCKDVDGHTALHYAAVLPDGKQMYNMLIDAGVNPGIPDGKGKPSEYYVQYPEQLSLAQLIKRSQRVNANFIANATNRFLSKHSTNPVIGNSGQKRRFFTGNGIKKLIPEVQGEDDQEEEEESKDHLPMLFEKRTLFGARPQIPPPKLQRLEVTSANIRKWVQDEDLDKLEGAVIEGYGEKLSHVETSSEGVQTYINETVPKIMERIEAIHAAVVEGNVSELQSHLDKQNFVLAKDHMGMTPLHRAVILGHMDVVKYILEKFPETVNAKDKDGRTALHYAAAVPRKDGKTMFKMLLQAGADIRIRDQHGKTPEYYRTHHLSNNFERSKGGTTNEVEKIIKDGRKGLDNAFPAKELLQYHIASVLKG</sequence>
<feature type="repeat" description="ANK" evidence="6">
    <location>
        <begin position="323"/>
        <end position="346"/>
    </location>
</feature>
<proteinExistence type="predicted"/>
<organism evidence="7 8">
    <name type="scientific">Limulus polyphemus</name>
    <name type="common">Atlantic horseshoe crab</name>
    <dbReference type="NCBI Taxonomy" id="6850"/>
    <lineage>
        <taxon>Eukaryota</taxon>
        <taxon>Metazoa</taxon>
        <taxon>Ecdysozoa</taxon>
        <taxon>Arthropoda</taxon>
        <taxon>Chelicerata</taxon>
        <taxon>Merostomata</taxon>
        <taxon>Xiphosura</taxon>
        <taxon>Limulidae</taxon>
        <taxon>Limulus</taxon>
    </lineage>
</organism>
<evidence type="ECO:0000256" key="1">
    <source>
        <dbReference type="ARBA" id="ARBA00004175"/>
    </source>
</evidence>
<keyword evidence="5" id="KW-0472">Membrane</keyword>
<dbReference type="InterPro" id="IPR002110">
    <property type="entry name" value="Ankyrin_rpt"/>
</dbReference>
<keyword evidence="4" id="KW-0800">Toxin</keyword>
<keyword evidence="7" id="KW-1185">Reference proteome</keyword>
<evidence type="ECO:0000256" key="3">
    <source>
        <dbReference type="ARBA" id="ARBA00022537"/>
    </source>
</evidence>
<dbReference type="Proteomes" id="UP000694941">
    <property type="component" value="Unplaced"/>
</dbReference>
<evidence type="ECO:0000313" key="7">
    <source>
        <dbReference type="Proteomes" id="UP000694941"/>
    </source>
</evidence>
<dbReference type="SMART" id="SM00248">
    <property type="entry name" value="ANK"/>
    <property type="match status" value="6"/>
</dbReference>
<feature type="repeat" description="ANK" evidence="6">
    <location>
        <begin position="151"/>
        <end position="184"/>
    </location>
</feature>
<accession>A0ABM1TQP3</accession>
<dbReference type="PANTHER" id="PTHR24172:SF4">
    <property type="entry name" value="ANK_REP_REGION DOMAIN-CONTAINING PROTEIN"/>
    <property type="match status" value="1"/>
</dbReference>
<keyword evidence="3" id="KW-1052">Target cell membrane</keyword>
<dbReference type="Gene3D" id="1.25.40.20">
    <property type="entry name" value="Ankyrin repeat-containing domain"/>
    <property type="match status" value="4"/>
</dbReference>
<dbReference type="PROSITE" id="PS50297">
    <property type="entry name" value="ANK_REP_REGION"/>
    <property type="match status" value="5"/>
</dbReference>
<dbReference type="RefSeq" id="XP_022258199.1">
    <property type="nucleotide sequence ID" value="XM_022402491.1"/>
</dbReference>
<comment type="subcellular location">
    <subcellularLocation>
        <location evidence="1">Target cell membrane</location>
    </subcellularLocation>
</comment>
<dbReference type="GeneID" id="106474125"/>
<evidence type="ECO:0000313" key="8">
    <source>
        <dbReference type="RefSeq" id="XP_022258199.1"/>
    </source>
</evidence>
<dbReference type="PRINTS" id="PR01415">
    <property type="entry name" value="ANKYRIN"/>
</dbReference>
<feature type="repeat" description="ANK" evidence="6">
    <location>
        <begin position="588"/>
        <end position="611"/>
    </location>
</feature>
<dbReference type="Pfam" id="PF12796">
    <property type="entry name" value="Ank_2"/>
    <property type="match status" value="3"/>
</dbReference>
<keyword evidence="4" id="KW-0638">Presynaptic neurotoxin</keyword>
<dbReference type="SUPFAM" id="SSF48403">
    <property type="entry name" value="Ankyrin repeat"/>
    <property type="match status" value="2"/>
</dbReference>
<evidence type="ECO:0000256" key="6">
    <source>
        <dbReference type="PROSITE-ProRule" id="PRU00023"/>
    </source>
</evidence>
<keyword evidence="5" id="KW-1053">Target membrane</keyword>
<gene>
    <name evidence="8" type="primary">LOC106474125</name>
</gene>
<dbReference type="InterPro" id="IPR036770">
    <property type="entry name" value="Ankyrin_rpt-contain_sf"/>
</dbReference>